<dbReference type="EMBL" id="BSPL01000007">
    <property type="protein sequence ID" value="GLS68730.1"/>
    <property type="molecule type" value="Genomic_DNA"/>
</dbReference>
<dbReference type="RefSeq" id="WP_238199806.1">
    <property type="nucleotide sequence ID" value="NZ_BPQZ01000048.1"/>
</dbReference>
<gene>
    <name evidence="1" type="ORF">GCM10007890_07420</name>
</gene>
<evidence type="ECO:0000313" key="2">
    <source>
        <dbReference type="Proteomes" id="UP001157440"/>
    </source>
</evidence>
<accession>A0AA37TB55</accession>
<sequence>MAFGLDGFKASPLGGRVGAILTDPDYVTEMVVLSKHDIPALRAVGRPLLDRIGDEVRPDPIKKLIGRWVREILDGEGLLPGRTGRIPPGHLFSTGAIYSPKG</sequence>
<dbReference type="Proteomes" id="UP001157440">
    <property type="component" value="Unassembled WGS sequence"/>
</dbReference>
<keyword evidence="2" id="KW-1185">Reference proteome</keyword>
<proteinExistence type="predicted"/>
<reference evidence="2" key="1">
    <citation type="journal article" date="2019" name="Int. J. Syst. Evol. Microbiol.">
        <title>The Global Catalogue of Microorganisms (GCM) 10K type strain sequencing project: providing services to taxonomists for standard genome sequencing and annotation.</title>
        <authorList>
            <consortium name="The Broad Institute Genomics Platform"/>
            <consortium name="The Broad Institute Genome Sequencing Center for Infectious Disease"/>
            <person name="Wu L."/>
            <person name="Ma J."/>
        </authorList>
    </citation>
    <scope>NUCLEOTIDE SEQUENCE [LARGE SCALE GENOMIC DNA]</scope>
    <source>
        <strain evidence="2">NBRC 103632</strain>
    </source>
</reference>
<name>A0AA37TB55_9HYPH</name>
<evidence type="ECO:0000313" key="1">
    <source>
        <dbReference type="EMBL" id="GLS68730.1"/>
    </source>
</evidence>
<dbReference type="AlphaFoldDB" id="A0AA37TB55"/>
<protein>
    <submittedName>
        <fullName evidence="1">Uncharacterized protein</fullName>
    </submittedName>
</protein>
<organism evidence="1 2">
    <name type="scientific">Methylobacterium tardum</name>
    <dbReference type="NCBI Taxonomy" id="374432"/>
    <lineage>
        <taxon>Bacteria</taxon>
        <taxon>Pseudomonadati</taxon>
        <taxon>Pseudomonadota</taxon>
        <taxon>Alphaproteobacteria</taxon>
        <taxon>Hyphomicrobiales</taxon>
        <taxon>Methylobacteriaceae</taxon>
        <taxon>Methylobacterium</taxon>
    </lineage>
</organism>
<comment type="caution">
    <text evidence="1">The sequence shown here is derived from an EMBL/GenBank/DDBJ whole genome shotgun (WGS) entry which is preliminary data.</text>
</comment>